<comment type="caution">
    <text evidence="1">The sequence shown here is derived from an EMBL/GenBank/DDBJ whole genome shotgun (WGS) entry which is preliminary data.</text>
</comment>
<dbReference type="EMBL" id="MEZY01000032">
    <property type="protein sequence ID" value="OGD63672.1"/>
    <property type="molecule type" value="Genomic_DNA"/>
</dbReference>
<name>A0A1F5E8F0_9BACT</name>
<organism evidence="1 2">
    <name type="scientific">Candidatus Berkelbacteria bacterium RIFOXYA2_FULL_43_10</name>
    <dbReference type="NCBI Taxonomy" id="1797472"/>
    <lineage>
        <taxon>Bacteria</taxon>
        <taxon>Candidatus Berkelbacteria</taxon>
    </lineage>
</organism>
<evidence type="ECO:0000313" key="2">
    <source>
        <dbReference type="Proteomes" id="UP000178583"/>
    </source>
</evidence>
<gene>
    <name evidence="1" type="ORF">A2215_02060</name>
</gene>
<proteinExistence type="predicted"/>
<dbReference type="Proteomes" id="UP000178583">
    <property type="component" value="Unassembled WGS sequence"/>
</dbReference>
<protein>
    <submittedName>
        <fullName evidence="1">Uncharacterized protein</fullName>
    </submittedName>
</protein>
<accession>A0A1F5E8F0</accession>
<reference evidence="1 2" key="1">
    <citation type="journal article" date="2016" name="Nat. Commun.">
        <title>Thousands of microbial genomes shed light on interconnected biogeochemical processes in an aquifer system.</title>
        <authorList>
            <person name="Anantharaman K."/>
            <person name="Brown C.T."/>
            <person name="Hug L.A."/>
            <person name="Sharon I."/>
            <person name="Castelle C.J."/>
            <person name="Probst A.J."/>
            <person name="Thomas B.C."/>
            <person name="Singh A."/>
            <person name="Wilkins M.J."/>
            <person name="Karaoz U."/>
            <person name="Brodie E.L."/>
            <person name="Williams K.H."/>
            <person name="Hubbard S.S."/>
            <person name="Banfield J.F."/>
        </authorList>
    </citation>
    <scope>NUCLEOTIDE SEQUENCE [LARGE SCALE GENOMIC DNA]</scope>
</reference>
<dbReference type="AlphaFoldDB" id="A0A1F5E8F0"/>
<sequence length="77" mass="8616">MDIESEAAKETIMKKWLVKNCAGGLYLGPQGFGSLADATRFESEVAARTASRDYRDLDDSDEDHMILVEGEKIGYIW</sequence>
<evidence type="ECO:0000313" key="1">
    <source>
        <dbReference type="EMBL" id="OGD63672.1"/>
    </source>
</evidence>